<evidence type="ECO:0000256" key="2">
    <source>
        <dbReference type="ARBA" id="ARBA00022525"/>
    </source>
</evidence>
<dbReference type="InterPro" id="IPR000884">
    <property type="entry name" value="TSP1_rpt"/>
</dbReference>
<comment type="subcellular location">
    <subcellularLocation>
        <location evidence="1">Secreted</location>
    </subcellularLocation>
</comment>
<dbReference type="AlphaFoldDB" id="A0A820KYA5"/>
<evidence type="ECO:0000313" key="6">
    <source>
        <dbReference type="EMBL" id="CAF4350371.1"/>
    </source>
</evidence>
<dbReference type="SUPFAM" id="SSF82895">
    <property type="entry name" value="TSP-1 type 1 repeat"/>
    <property type="match status" value="1"/>
</dbReference>
<dbReference type="SMART" id="SM00209">
    <property type="entry name" value="TSP1"/>
    <property type="match status" value="1"/>
</dbReference>
<dbReference type="PANTHER" id="PTHR22906:SF43">
    <property type="entry name" value="PROPERDIN"/>
    <property type="match status" value="1"/>
</dbReference>
<evidence type="ECO:0000256" key="3">
    <source>
        <dbReference type="ARBA" id="ARBA00022729"/>
    </source>
</evidence>
<sequence>MFYIDWDTCSKSCGGGIQKRRRTCLINANNCSECLEETRLCQESPCPIQQATLWSDWTSTTNPMNDGSIAEKRTLFICTINSLSNKQLPEIKSDTVKYRVCDTHAVNDCQETDSLDNELIVHIKRVRFSAIEPSFIGFVVEVQSLHNVAC</sequence>
<accession>A0A820KYA5</accession>
<keyword evidence="2" id="KW-0964">Secreted</keyword>
<keyword evidence="3" id="KW-0732">Signal</keyword>
<proteinExistence type="predicted"/>
<name>A0A820KYA5_9BILA</name>
<dbReference type="PANTHER" id="PTHR22906">
    <property type="entry name" value="PROPERDIN"/>
    <property type="match status" value="1"/>
</dbReference>
<dbReference type="InterPro" id="IPR036383">
    <property type="entry name" value="TSP1_rpt_sf"/>
</dbReference>
<dbReference type="Proteomes" id="UP000663844">
    <property type="component" value="Unassembled WGS sequence"/>
</dbReference>
<keyword evidence="4" id="KW-0677">Repeat</keyword>
<evidence type="ECO:0000256" key="5">
    <source>
        <dbReference type="ARBA" id="ARBA00023157"/>
    </source>
</evidence>
<evidence type="ECO:0000313" key="7">
    <source>
        <dbReference type="Proteomes" id="UP000663844"/>
    </source>
</evidence>
<evidence type="ECO:0000256" key="4">
    <source>
        <dbReference type="ARBA" id="ARBA00022737"/>
    </source>
</evidence>
<protein>
    <submittedName>
        <fullName evidence="6">Uncharacterized protein</fullName>
    </submittedName>
</protein>
<dbReference type="InterPro" id="IPR052065">
    <property type="entry name" value="Compl_asym_regulator"/>
</dbReference>
<dbReference type="PROSITE" id="PS50092">
    <property type="entry name" value="TSP1"/>
    <property type="match status" value="1"/>
</dbReference>
<dbReference type="Pfam" id="PF00090">
    <property type="entry name" value="TSP_1"/>
    <property type="match status" value="1"/>
</dbReference>
<dbReference type="EMBL" id="CAJOAZ010020859">
    <property type="protein sequence ID" value="CAF4350371.1"/>
    <property type="molecule type" value="Genomic_DNA"/>
</dbReference>
<organism evidence="6 7">
    <name type="scientific">Adineta steineri</name>
    <dbReference type="NCBI Taxonomy" id="433720"/>
    <lineage>
        <taxon>Eukaryota</taxon>
        <taxon>Metazoa</taxon>
        <taxon>Spiralia</taxon>
        <taxon>Gnathifera</taxon>
        <taxon>Rotifera</taxon>
        <taxon>Eurotatoria</taxon>
        <taxon>Bdelloidea</taxon>
        <taxon>Adinetida</taxon>
        <taxon>Adinetidae</taxon>
        <taxon>Adineta</taxon>
    </lineage>
</organism>
<reference evidence="6" key="1">
    <citation type="submission" date="2021-02" db="EMBL/GenBank/DDBJ databases">
        <authorList>
            <person name="Nowell W R."/>
        </authorList>
    </citation>
    <scope>NUCLEOTIDE SEQUENCE</scope>
</reference>
<evidence type="ECO:0000256" key="1">
    <source>
        <dbReference type="ARBA" id="ARBA00004613"/>
    </source>
</evidence>
<keyword evidence="5" id="KW-1015">Disulfide bond</keyword>
<dbReference type="Gene3D" id="2.20.100.10">
    <property type="entry name" value="Thrombospondin type-1 (TSP1) repeat"/>
    <property type="match status" value="1"/>
</dbReference>
<comment type="caution">
    <text evidence="6">The sequence shown here is derived from an EMBL/GenBank/DDBJ whole genome shotgun (WGS) entry which is preliminary data.</text>
</comment>
<gene>
    <name evidence="6" type="ORF">OXD698_LOCUS48737</name>
</gene>